<sequence>MLIYKNMKMKNKYLLVTILVMSCLVTFGFIKNCNNLKVSKTQSISPEQEILGVWIMENEQNNKREFTNDGHVKTYINNILESDDLYSISNECGGETLSNGDLILKIIDGNDQSEYCEYINGINENNSNILSLTPVGRMETIIYLKQQ</sequence>
<keyword evidence="2" id="KW-1185">Reference proteome</keyword>
<gene>
    <name evidence="1" type="ORF">DB895_07835</name>
</gene>
<protein>
    <recommendedName>
        <fullName evidence="3">Lipocalin-like domain-containing protein</fullName>
    </recommendedName>
</protein>
<evidence type="ECO:0008006" key="3">
    <source>
        <dbReference type="Google" id="ProtNLM"/>
    </source>
</evidence>
<name>A0A2U1JJN3_9FLAO</name>
<reference evidence="1 2" key="1">
    <citation type="submission" date="2018-04" db="EMBL/GenBank/DDBJ databases">
        <title>Flavobacterium sp. nov., isolated from glacier ice.</title>
        <authorList>
            <person name="Liu Q."/>
            <person name="Xin Y.-H."/>
        </authorList>
    </citation>
    <scope>NUCLEOTIDE SEQUENCE [LARGE SCALE GENOMIC DNA]</scope>
    <source>
        <strain evidence="1 2">RB1R5</strain>
    </source>
</reference>
<evidence type="ECO:0000313" key="1">
    <source>
        <dbReference type="EMBL" id="PWA05204.1"/>
    </source>
</evidence>
<comment type="caution">
    <text evidence="1">The sequence shown here is derived from an EMBL/GenBank/DDBJ whole genome shotgun (WGS) entry which is preliminary data.</text>
</comment>
<dbReference type="Proteomes" id="UP000245449">
    <property type="component" value="Unassembled WGS sequence"/>
</dbReference>
<organism evidence="1 2">
    <name type="scientific">Flavobacterium psychrotolerans</name>
    <dbReference type="NCBI Taxonomy" id="2169410"/>
    <lineage>
        <taxon>Bacteria</taxon>
        <taxon>Pseudomonadati</taxon>
        <taxon>Bacteroidota</taxon>
        <taxon>Flavobacteriia</taxon>
        <taxon>Flavobacteriales</taxon>
        <taxon>Flavobacteriaceae</taxon>
        <taxon>Flavobacterium</taxon>
    </lineage>
</organism>
<dbReference type="EMBL" id="QCZI01000008">
    <property type="protein sequence ID" value="PWA05204.1"/>
    <property type="molecule type" value="Genomic_DNA"/>
</dbReference>
<evidence type="ECO:0000313" key="2">
    <source>
        <dbReference type="Proteomes" id="UP000245449"/>
    </source>
</evidence>
<proteinExistence type="predicted"/>
<dbReference type="AlphaFoldDB" id="A0A2U1JJN3"/>
<dbReference type="PROSITE" id="PS51257">
    <property type="entry name" value="PROKAR_LIPOPROTEIN"/>
    <property type="match status" value="1"/>
</dbReference>
<accession>A0A2U1JJN3</accession>